<dbReference type="GO" id="GO:0000155">
    <property type="term" value="F:phosphorelay sensor kinase activity"/>
    <property type="evidence" value="ECO:0007669"/>
    <property type="project" value="InterPro"/>
</dbReference>
<keyword evidence="3" id="KW-0902">Two-component regulatory system</keyword>
<dbReference type="InterPro" id="IPR050482">
    <property type="entry name" value="Sensor_HK_TwoCompSys"/>
</dbReference>
<feature type="region of interest" description="Disordered" evidence="4">
    <location>
        <begin position="13"/>
        <end position="39"/>
    </location>
</feature>
<dbReference type="Gene3D" id="1.20.5.1930">
    <property type="match status" value="1"/>
</dbReference>
<dbReference type="GO" id="GO:0046983">
    <property type="term" value="F:protein dimerization activity"/>
    <property type="evidence" value="ECO:0007669"/>
    <property type="project" value="InterPro"/>
</dbReference>
<feature type="compositionally biased region" description="Low complexity" evidence="4">
    <location>
        <begin position="28"/>
        <end position="39"/>
    </location>
</feature>
<evidence type="ECO:0000256" key="3">
    <source>
        <dbReference type="ARBA" id="ARBA00023012"/>
    </source>
</evidence>
<dbReference type="GO" id="GO:0016020">
    <property type="term" value="C:membrane"/>
    <property type="evidence" value="ECO:0007669"/>
    <property type="project" value="InterPro"/>
</dbReference>
<keyword evidence="5" id="KW-0472">Membrane</keyword>
<keyword evidence="5" id="KW-0812">Transmembrane</keyword>
<evidence type="ECO:0000256" key="5">
    <source>
        <dbReference type="SAM" id="Phobius"/>
    </source>
</evidence>
<dbReference type="PANTHER" id="PTHR24421:SF62">
    <property type="entry name" value="SENSORY TRANSDUCTION HISTIDINE KINASE"/>
    <property type="match status" value="1"/>
</dbReference>
<accession>A0A2K8MI35</accession>
<keyword evidence="8" id="KW-1185">Reference proteome</keyword>
<keyword evidence="2" id="KW-0418">Kinase</keyword>
<dbReference type="Proteomes" id="UP000229081">
    <property type="component" value="Chromosome"/>
</dbReference>
<dbReference type="InterPro" id="IPR011712">
    <property type="entry name" value="Sig_transdc_His_kin_sub3_dim/P"/>
</dbReference>
<name>A0A2K8MI35_9SPHN</name>
<sequence length="266" mass="29195">MCAWVTVRRKPRCTNGSSATPRWRRTSRSPAAPRAWPRNSPACFRRTASAITRRRRRCSTQARRCPARSRLRGNISLGSASNNDGVWNTAGATLEFEIRPTFLQSWPFKLLCGATLLGLLWLAYRMRVRAIAGRIRSRMAERERIARELHDTLIQSVQGLILRLQLIAEDLPAGQAQRAPLEDALDTVDAMLGHARDRVLNLRAAADDSADFEAMLARAAEAQDRASGPPVAVFVEGRLAAGGAVDALFSLVPFHWPPVPAGGAAP</sequence>
<evidence type="ECO:0000256" key="1">
    <source>
        <dbReference type="ARBA" id="ARBA00022679"/>
    </source>
</evidence>
<evidence type="ECO:0000313" key="8">
    <source>
        <dbReference type="Proteomes" id="UP000229081"/>
    </source>
</evidence>
<keyword evidence="1" id="KW-0808">Transferase</keyword>
<gene>
    <name evidence="7" type="ORF">CVN68_17505</name>
</gene>
<dbReference type="Pfam" id="PF07730">
    <property type="entry name" value="HisKA_3"/>
    <property type="match status" value="1"/>
</dbReference>
<evidence type="ECO:0000259" key="6">
    <source>
        <dbReference type="Pfam" id="PF07730"/>
    </source>
</evidence>
<protein>
    <recommendedName>
        <fullName evidence="6">Signal transduction histidine kinase subgroup 3 dimerisation and phosphoacceptor domain-containing protein</fullName>
    </recommendedName>
</protein>
<reference evidence="7 8" key="1">
    <citation type="submission" date="2017-11" db="EMBL/GenBank/DDBJ databases">
        <title>Complete genome sequence of Sphingomonas sp. Strain Cra20, a psychrotolerant potential plant growth promoting rhizobacteria.</title>
        <authorList>
            <person name="Luo Y."/>
        </authorList>
    </citation>
    <scope>NUCLEOTIDE SEQUENCE [LARGE SCALE GENOMIC DNA]</scope>
    <source>
        <strain evidence="7 8">Cra20</strain>
    </source>
</reference>
<feature type="domain" description="Signal transduction histidine kinase subgroup 3 dimerisation and phosphoacceptor" evidence="6">
    <location>
        <begin position="141"/>
        <end position="205"/>
    </location>
</feature>
<dbReference type="EMBL" id="CP024923">
    <property type="protein sequence ID" value="ATY33537.1"/>
    <property type="molecule type" value="Genomic_DNA"/>
</dbReference>
<feature type="transmembrane region" description="Helical" evidence="5">
    <location>
        <begin position="106"/>
        <end position="124"/>
    </location>
</feature>
<organism evidence="7 8">
    <name type="scientific">Sphingomonas psychrotolerans</name>
    <dbReference type="NCBI Taxonomy" id="1327635"/>
    <lineage>
        <taxon>Bacteria</taxon>
        <taxon>Pseudomonadati</taxon>
        <taxon>Pseudomonadota</taxon>
        <taxon>Alphaproteobacteria</taxon>
        <taxon>Sphingomonadales</taxon>
        <taxon>Sphingomonadaceae</taxon>
        <taxon>Sphingomonas</taxon>
    </lineage>
</organism>
<dbReference type="PANTHER" id="PTHR24421">
    <property type="entry name" value="NITRATE/NITRITE SENSOR PROTEIN NARX-RELATED"/>
    <property type="match status" value="1"/>
</dbReference>
<keyword evidence="5" id="KW-1133">Transmembrane helix</keyword>
<evidence type="ECO:0000256" key="2">
    <source>
        <dbReference type="ARBA" id="ARBA00022777"/>
    </source>
</evidence>
<evidence type="ECO:0000256" key="4">
    <source>
        <dbReference type="SAM" id="MobiDB-lite"/>
    </source>
</evidence>
<proteinExistence type="predicted"/>
<dbReference type="KEGG" id="sphc:CVN68_17505"/>
<evidence type="ECO:0000313" key="7">
    <source>
        <dbReference type="EMBL" id="ATY33537.1"/>
    </source>
</evidence>
<dbReference type="AlphaFoldDB" id="A0A2K8MI35"/>